<evidence type="ECO:0000313" key="2">
    <source>
        <dbReference type="EMBL" id="KAF1920372.1"/>
    </source>
</evidence>
<name>A0A6A5QY88_AMPQU</name>
<evidence type="ECO:0000313" key="3">
    <source>
        <dbReference type="Proteomes" id="UP000800096"/>
    </source>
</evidence>
<accession>A0A6A5QY88</accession>
<reference evidence="2" key="1">
    <citation type="journal article" date="2020" name="Stud. Mycol.">
        <title>101 Dothideomycetes genomes: a test case for predicting lifestyles and emergence of pathogens.</title>
        <authorList>
            <person name="Haridas S."/>
            <person name="Albert R."/>
            <person name="Binder M."/>
            <person name="Bloem J."/>
            <person name="Labutti K."/>
            <person name="Salamov A."/>
            <person name="Andreopoulos B."/>
            <person name="Baker S."/>
            <person name="Barry K."/>
            <person name="Bills G."/>
            <person name="Bluhm B."/>
            <person name="Cannon C."/>
            <person name="Castanera R."/>
            <person name="Culley D."/>
            <person name="Daum C."/>
            <person name="Ezra D."/>
            <person name="Gonzalez J."/>
            <person name="Henrissat B."/>
            <person name="Kuo A."/>
            <person name="Liang C."/>
            <person name="Lipzen A."/>
            <person name="Lutzoni F."/>
            <person name="Magnuson J."/>
            <person name="Mondo S."/>
            <person name="Nolan M."/>
            <person name="Ohm R."/>
            <person name="Pangilinan J."/>
            <person name="Park H.-J."/>
            <person name="Ramirez L."/>
            <person name="Alfaro M."/>
            <person name="Sun H."/>
            <person name="Tritt A."/>
            <person name="Yoshinaga Y."/>
            <person name="Zwiers L.-H."/>
            <person name="Turgeon B."/>
            <person name="Goodwin S."/>
            <person name="Spatafora J."/>
            <person name="Crous P."/>
            <person name="Grigoriev I."/>
        </authorList>
    </citation>
    <scope>NUCLEOTIDE SEQUENCE</scope>
    <source>
        <strain evidence="2">HMLAC05119</strain>
    </source>
</reference>
<organism evidence="2 3">
    <name type="scientific">Ampelomyces quisqualis</name>
    <name type="common">Powdery mildew agent</name>
    <dbReference type="NCBI Taxonomy" id="50730"/>
    <lineage>
        <taxon>Eukaryota</taxon>
        <taxon>Fungi</taxon>
        <taxon>Dikarya</taxon>
        <taxon>Ascomycota</taxon>
        <taxon>Pezizomycotina</taxon>
        <taxon>Dothideomycetes</taxon>
        <taxon>Pleosporomycetidae</taxon>
        <taxon>Pleosporales</taxon>
        <taxon>Pleosporineae</taxon>
        <taxon>Phaeosphaeriaceae</taxon>
        <taxon>Ampelomyces</taxon>
    </lineage>
</organism>
<feature type="coiled-coil region" evidence="1">
    <location>
        <begin position="144"/>
        <end position="171"/>
    </location>
</feature>
<dbReference type="Proteomes" id="UP000800096">
    <property type="component" value="Unassembled WGS sequence"/>
</dbReference>
<dbReference type="OrthoDB" id="5374070at2759"/>
<dbReference type="EMBL" id="ML979132">
    <property type="protein sequence ID" value="KAF1920372.1"/>
    <property type="molecule type" value="Genomic_DNA"/>
</dbReference>
<proteinExistence type="predicted"/>
<gene>
    <name evidence="2" type="ORF">BDU57DRAFT_440193</name>
</gene>
<dbReference type="AlphaFoldDB" id="A0A6A5QY88"/>
<keyword evidence="1" id="KW-0175">Coiled coil</keyword>
<evidence type="ECO:0000256" key="1">
    <source>
        <dbReference type="SAM" id="Coils"/>
    </source>
</evidence>
<keyword evidence="3" id="KW-1185">Reference proteome</keyword>
<sequence>MAEVLGIITGLITAGQVLESFAHQTRQWKHLSHRLFDVREGLDVAELALASWKRKFQIEERHRRIYMEVLFGKQGYERITATLGSIALVTRVVRGDINKIVGKALQARSSRPPHSENDSDFDELLVKDCLRRIRQNTSWSRKFVLNVLGKAEELEMRLEKLDKKVGMLERFSDYFLEREHPDIFAEMKRLGGRKVILKVGDGGMDDLGKHLKNSMAAREDAQLLHRASGKGNRIHIGLSVPQVGDRDFDFLFNLDGRTDEILVRPVKIKAVNDSPRVKSDFTAIMPALRSNPQADYYVLPSAASSDGFHLKLPPANHLVDLEHKDSLATIIRNRDTYLGSQILYSQDQSAISSGIAQGALRLIGSQWMDFLDCSNIRWRRTKDGQWISMLTAVPGNAATKRTLEQCYDANRKGRGSRDLTKHIQIFRIGLVITELALKSPMSYIDYDPKTNTVKLFINDGEEVDAAEMAEAVQRENNGLLGDIVFYCLNVLQDRDKMKDKMIEADYYREVVKDAKELDGLLQKDRRKGD</sequence>
<protein>
    <submittedName>
        <fullName evidence="2">Uncharacterized protein</fullName>
    </submittedName>
</protein>